<dbReference type="EMBL" id="VSRR010123326">
    <property type="protein sequence ID" value="MPD00526.1"/>
    <property type="molecule type" value="Genomic_DNA"/>
</dbReference>
<feature type="region of interest" description="Disordered" evidence="1">
    <location>
        <begin position="56"/>
        <end position="87"/>
    </location>
</feature>
<keyword evidence="3" id="KW-1185">Reference proteome</keyword>
<dbReference type="Proteomes" id="UP000324222">
    <property type="component" value="Unassembled WGS sequence"/>
</dbReference>
<evidence type="ECO:0000313" key="3">
    <source>
        <dbReference type="Proteomes" id="UP000324222"/>
    </source>
</evidence>
<feature type="compositionally biased region" description="Basic and acidic residues" evidence="1">
    <location>
        <begin position="63"/>
        <end position="75"/>
    </location>
</feature>
<accession>A0A5B7K0V7</accession>
<evidence type="ECO:0000256" key="1">
    <source>
        <dbReference type="SAM" id="MobiDB-lite"/>
    </source>
</evidence>
<feature type="region of interest" description="Disordered" evidence="1">
    <location>
        <begin position="19"/>
        <end position="43"/>
    </location>
</feature>
<gene>
    <name evidence="2" type="ORF">E2C01_096001</name>
</gene>
<organism evidence="2 3">
    <name type="scientific">Portunus trituberculatus</name>
    <name type="common">Swimming crab</name>
    <name type="synonym">Neptunus trituberculatus</name>
    <dbReference type="NCBI Taxonomy" id="210409"/>
    <lineage>
        <taxon>Eukaryota</taxon>
        <taxon>Metazoa</taxon>
        <taxon>Ecdysozoa</taxon>
        <taxon>Arthropoda</taxon>
        <taxon>Crustacea</taxon>
        <taxon>Multicrustacea</taxon>
        <taxon>Malacostraca</taxon>
        <taxon>Eumalacostraca</taxon>
        <taxon>Eucarida</taxon>
        <taxon>Decapoda</taxon>
        <taxon>Pleocyemata</taxon>
        <taxon>Brachyura</taxon>
        <taxon>Eubrachyura</taxon>
        <taxon>Portunoidea</taxon>
        <taxon>Portunidae</taxon>
        <taxon>Portuninae</taxon>
        <taxon>Portunus</taxon>
    </lineage>
</organism>
<protein>
    <submittedName>
        <fullName evidence="2">Uncharacterized protein</fullName>
    </submittedName>
</protein>
<dbReference type="AlphaFoldDB" id="A0A5B7K0V7"/>
<comment type="caution">
    <text evidence="2">The sequence shown here is derived from an EMBL/GenBank/DDBJ whole genome shotgun (WGS) entry which is preliminary data.</text>
</comment>
<reference evidence="2 3" key="1">
    <citation type="submission" date="2019-05" db="EMBL/GenBank/DDBJ databases">
        <title>Another draft genome of Portunus trituberculatus and its Hox gene families provides insights of decapod evolution.</title>
        <authorList>
            <person name="Jeong J.-H."/>
            <person name="Song I."/>
            <person name="Kim S."/>
            <person name="Choi T."/>
            <person name="Kim D."/>
            <person name="Ryu S."/>
            <person name="Kim W."/>
        </authorList>
    </citation>
    <scope>NUCLEOTIDE SEQUENCE [LARGE SCALE GENOMIC DNA]</scope>
    <source>
        <tissue evidence="2">Muscle</tissue>
    </source>
</reference>
<name>A0A5B7K0V7_PORTR</name>
<evidence type="ECO:0000313" key="2">
    <source>
        <dbReference type="EMBL" id="MPD00526.1"/>
    </source>
</evidence>
<sequence>MYRMYVCVQRSLCVYDAATGGKDDPRVADAGAYRPPDDPELWALRGGRGACGGEEALMSTGMEEEKEKKEEGTERRGRRRLLPPAPP</sequence>
<proteinExistence type="predicted"/>